<accession>A0ABR0NN02</accession>
<keyword evidence="2" id="KW-1133">Transmembrane helix</keyword>
<gene>
    <name evidence="4" type="ORF">PVK06_030330</name>
</gene>
<feature type="region of interest" description="Disordered" evidence="1">
    <location>
        <begin position="99"/>
        <end position="202"/>
    </location>
</feature>
<evidence type="ECO:0000259" key="3">
    <source>
        <dbReference type="Pfam" id="PF13178"/>
    </source>
</evidence>
<keyword evidence="5" id="KW-1185">Reference proteome</keyword>
<evidence type="ECO:0000313" key="4">
    <source>
        <dbReference type="EMBL" id="KAK5802713.1"/>
    </source>
</evidence>
<evidence type="ECO:0000256" key="2">
    <source>
        <dbReference type="SAM" id="Phobius"/>
    </source>
</evidence>
<dbReference type="InterPro" id="IPR025064">
    <property type="entry name" value="DUF4005"/>
</dbReference>
<proteinExistence type="predicted"/>
<dbReference type="EMBL" id="JARKNE010000009">
    <property type="protein sequence ID" value="KAK5802713.1"/>
    <property type="molecule type" value="Genomic_DNA"/>
</dbReference>
<comment type="caution">
    <text evidence="4">The sequence shown here is derived from an EMBL/GenBank/DDBJ whole genome shotgun (WGS) entry which is preliminary data.</text>
</comment>
<name>A0ABR0NN02_GOSAR</name>
<dbReference type="Proteomes" id="UP001358586">
    <property type="component" value="Chromosome 9"/>
</dbReference>
<feature type="domain" description="DUF4005" evidence="3">
    <location>
        <begin position="128"/>
        <end position="187"/>
    </location>
</feature>
<keyword evidence="2" id="KW-0812">Transmembrane</keyword>
<dbReference type="Pfam" id="PF13178">
    <property type="entry name" value="DUF4005"/>
    <property type="match status" value="1"/>
</dbReference>
<keyword evidence="2" id="KW-0472">Membrane</keyword>
<evidence type="ECO:0000313" key="5">
    <source>
        <dbReference type="Proteomes" id="UP001358586"/>
    </source>
</evidence>
<protein>
    <recommendedName>
        <fullName evidence="3">DUF4005 domain-containing protein</fullName>
    </recommendedName>
</protein>
<feature type="transmembrane region" description="Helical" evidence="2">
    <location>
        <begin position="12"/>
        <end position="33"/>
    </location>
</feature>
<sequence length="202" mass="22346">MESNGWDVSLFFFRSSTLSFLFLPFFNFFHLLLHPGSHSSLQGTDISRLISLVSRSKASLALKIMYLRLGEAWNHHFAMVAMISIVSIPARKLNFASPRSSVVGPNDDGRSMVSIQSERNRRHSIAGSSMHDNKGQGSSPSLPSYMVPTESTRAKTKLQSPLGLEANETPEKGPIASAKKRLSYPPSPARPRQHLLIQKLVS</sequence>
<reference evidence="4 5" key="1">
    <citation type="submission" date="2023-03" db="EMBL/GenBank/DDBJ databases">
        <title>WGS of Gossypium arboreum.</title>
        <authorList>
            <person name="Yu D."/>
        </authorList>
    </citation>
    <scope>NUCLEOTIDE SEQUENCE [LARGE SCALE GENOMIC DNA]</scope>
    <source>
        <tissue evidence="4">Leaf</tissue>
    </source>
</reference>
<evidence type="ECO:0000256" key="1">
    <source>
        <dbReference type="SAM" id="MobiDB-lite"/>
    </source>
</evidence>
<organism evidence="4 5">
    <name type="scientific">Gossypium arboreum</name>
    <name type="common">Tree cotton</name>
    <name type="synonym">Gossypium nanking</name>
    <dbReference type="NCBI Taxonomy" id="29729"/>
    <lineage>
        <taxon>Eukaryota</taxon>
        <taxon>Viridiplantae</taxon>
        <taxon>Streptophyta</taxon>
        <taxon>Embryophyta</taxon>
        <taxon>Tracheophyta</taxon>
        <taxon>Spermatophyta</taxon>
        <taxon>Magnoliopsida</taxon>
        <taxon>eudicotyledons</taxon>
        <taxon>Gunneridae</taxon>
        <taxon>Pentapetalae</taxon>
        <taxon>rosids</taxon>
        <taxon>malvids</taxon>
        <taxon>Malvales</taxon>
        <taxon>Malvaceae</taxon>
        <taxon>Malvoideae</taxon>
        <taxon>Gossypium</taxon>
    </lineage>
</organism>